<evidence type="ECO:0000313" key="3">
    <source>
        <dbReference type="Proteomes" id="UP000275225"/>
    </source>
</evidence>
<comment type="caution">
    <text evidence="2">The sequence shown here is derived from an EMBL/GenBank/DDBJ whole genome shotgun (WGS) entry which is preliminary data.</text>
</comment>
<dbReference type="AlphaFoldDB" id="A0A3N6WB30"/>
<evidence type="ECO:0000313" key="2">
    <source>
        <dbReference type="EMBL" id="RQN02262.1"/>
    </source>
</evidence>
<reference evidence="2 3" key="1">
    <citation type="submission" date="2018-11" db="EMBL/GenBank/DDBJ databases">
        <authorList>
            <person name="Li F."/>
        </authorList>
    </citation>
    <scope>NUCLEOTIDE SEQUENCE [LARGE SCALE GENOMIC DNA]</scope>
    <source>
        <strain evidence="2 3">YS17T</strain>
    </source>
</reference>
<feature type="transmembrane region" description="Helical" evidence="1">
    <location>
        <begin position="86"/>
        <end position="110"/>
    </location>
</feature>
<gene>
    <name evidence="2" type="ORF">EHW97_14075</name>
</gene>
<sequence>MAGKSPFEVSRSDLWTVLVIGGVIVVSTLVSLVSRLIEIVPNRDVPVSVDLMGEQLELPVGPGGDAVTGEVSTATIHVSDLPVATYVSALGAAVVPAITTVAVIVCVMVLCRNLMAGRFFSRTNTRLVTSVALLIAFGWLISFIFSTMASNGALALVADRALLDSVQFRVDWVAVLAAMGVGALASAFHAGERMQRDTEGLV</sequence>
<feature type="transmembrane region" description="Helical" evidence="1">
    <location>
        <begin position="131"/>
        <end position="158"/>
    </location>
</feature>
<organism evidence="2 3">
    <name type="scientific">Aeromicrobium camelliae</name>
    <dbReference type="NCBI Taxonomy" id="1538144"/>
    <lineage>
        <taxon>Bacteria</taxon>
        <taxon>Bacillati</taxon>
        <taxon>Actinomycetota</taxon>
        <taxon>Actinomycetes</taxon>
        <taxon>Propionibacteriales</taxon>
        <taxon>Nocardioidaceae</taxon>
        <taxon>Aeromicrobium</taxon>
    </lineage>
</organism>
<dbReference type="Proteomes" id="UP000275225">
    <property type="component" value="Unassembled WGS sequence"/>
</dbReference>
<feature type="transmembrane region" description="Helical" evidence="1">
    <location>
        <begin position="170"/>
        <end position="188"/>
    </location>
</feature>
<dbReference type="OrthoDB" id="5148898at2"/>
<keyword evidence="1" id="KW-1133">Transmembrane helix</keyword>
<keyword evidence="1" id="KW-0812">Transmembrane</keyword>
<keyword evidence="1" id="KW-0472">Membrane</keyword>
<protein>
    <submittedName>
        <fullName evidence="2">DUF2975 domain-containing protein</fullName>
    </submittedName>
</protein>
<accession>A0A3N6WB30</accession>
<name>A0A3N6WB30_9ACTN</name>
<proteinExistence type="predicted"/>
<keyword evidence="3" id="KW-1185">Reference proteome</keyword>
<evidence type="ECO:0000256" key="1">
    <source>
        <dbReference type="SAM" id="Phobius"/>
    </source>
</evidence>
<feature type="transmembrane region" description="Helical" evidence="1">
    <location>
        <begin position="12"/>
        <end position="37"/>
    </location>
</feature>
<dbReference type="RefSeq" id="WP_124237806.1">
    <property type="nucleotide sequence ID" value="NZ_JBHUFI010000018.1"/>
</dbReference>
<dbReference type="EMBL" id="RQJX01000023">
    <property type="protein sequence ID" value="RQN02262.1"/>
    <property type="molecule type" value="Genomic_DNA"/>
</dbReference>